<dbReference type="Proteomes" id="UP001241377">
    <property type="component" value="Unassembled WGS sequence"/>
</dbReference>
<reference evidence="1" key="1">
    <citation type="submission" date="2023-04" db="EMBL/GenBank/DDBJ databases">
        <title>Draft Genome sequencing of Naganishia species isolated from polar environments using Oxford Nanopore Technology.</title>
        <authorList>
            <person name="Leo P."/>
            <person name="Venkateswaran K."/>
        </authorList>
    </citation>
    <scope>NUCLEOTIDE SEQUENCE</scope>
    <source>
        <strain evidence="1">MNA-CCFEE 5261</strain>
    </source>
</reference>
<comment type="caution">
    <text evidence="1">The sequence shown here is derived from an EMBL/GenBank/DDBJ whole genome shotgun (WGS) entry which is preliminary data.</text>
</comment>
<evidence type="ECO:0000313" key="2">
    <source>
        <dbReference type="Proteomes" id="UP001241377"/>
    </source>
</evidence>
<keyword evidence="2" id="KW-1185">Reference proteome</keyword>
<sequence>MSFLSGLVDCLNAACATDIILPVPFAYIVLADGVVVLCLIIDGWDIVRIPPALTSMVTAGIQIARRRFSRTSTKVTVLSDLNMLKNQSKEFSLHARQWYRALGSKVLHHDAVIKRLLNHETILAQCIRWFVGELRRQGTTFHTVYESQEARLRDQQQQLNSLRRLFRSTYEPFQRHHELMNNMDSKLQALSAELCSIQERRESQLASPLSGIEERFAALSLDVCDHKRETSEQKAKDCATFFCMKSRLEQVENSAMTPQALKGPVKIERMHDTIHDAHRPKEYSSQTLPSSSGGELLKQEIQSLIEEHIEPLEHRISEQERCTKEWMCTVEERISKQHAVASDEQSKMQHCIDTMQGNLSSEQQAIENVKQLLDKQFKAVVAQSKNKFGVQEQRITALEKDVYKPEALPVEDRLNNLEYDTGNALEDLKGLKTQMSGTVEELVESVKSLQDRVKSSVDVMHNRIDHLRLDTQGLVKKGAFEENPKLLLSIKKEVALLDGRMAKIEQPRSRFEDFQERIAEAKQALFSMRPLTGTNSNQSVAVESSLKKASDLLSAVCLELKEHVNEVKNDVTAVNTEVDNCIELVGSFRQVLETATRPTSVTLAAPDLATQTQVDPTRNSTLKAVASSPVSSASADETYCAPIADLPRNSQSENNQAYNVLSPDAISSSQNDLAIVPPQGNPNNSASRYGLLPATLGFNRVRNIREDHIEAAHDRKDSASPNLRESPVQNLVFLGQKAAMSDHEDEHLPRESVAILPSCEDQDQDSQAMQQAVVLTFLPQSTSELSSPVPLSSCSTSTINQAEAPVPHILPSDMPLTFVVPSEAERQVEAILLDQEQDVLPPSRSLVTRRVTFSIEEEETVGLEQLGRFKERVERRLVALEDKSKLIDASRRAFATGLSTDNSAESFRMHTAFPWPDVISECKSQLGDLKTVVAELHTQLSDTDSRVVLQGGRLDSVRHTTDRQQEQLVSISMTQRTVQESQNNIKQLSVRMYQLETALRRGGYI</sequence>
<evidence type="ECO:0000313" key="1">
    <source>
        <dbReference type="EMBL" id="KAJ9111724.1"/>
    </source>
</evidence>
<organism evidence="1 2">
    <name type="scientific">Naganishia cerealis</name>
    <dbReference type="NCBI Taxonomy" id="610337"/>
    <lineage>
        <taxon>Eukaryota</taxon>
        <taxon>Fungi</taxon>
        <taxon>Dikarya</taxon>
        <taxon>Basidiomycota</taxon>
        <taxon>Agaricomycotina</taxon>
        <taxon>Tremellomycetes</taxon>
        <taxon>Filobasidiales</taxon>
        <taxon>Filobasidiaceae</taxon>
        <taxon>Naganishia</taxon>
    </lineage>
</organism>
<gene>
    <name evidence="1" type="ORF">QFC19_001085</name>
</gene>
<dbReference type="EMBL" id="JASBWR010000007">
    <property type="protein sequence ID" value="KAJ9111724.1"/>
    <property type="molecule type" value="Genomic_DNA"/>
</dbReference>
<name>A0ACC2WKH9_9TREE</name>
<protein>
    <submittedName>
        <fullName evidence="1">Uncharacterized protein</fullName>
    </submittedName>
</protein>
<proteinExistence type="predicted"/>
<accession>A0ACC2WKH9</accession>